<proteinExistence type="predicted"/>
<dbReference type="PROSITE" id="PS50005">
    <property type="entry name" value="TPR"/>
    <property type="match status" value="1"/>
</dbReference>
<evidence type="ECO:0000256" key="2">
    <source>
        <dbReference type="SAM" id="Coils"/>
    </source>
</evidence>
<dbReference type="AlphaFoldDB" id="A0A9W4SM03"/>
<organism evidence="4 5">
    <name type="scientific">Funneliformis geosporum</name>
    <dbReference type="NCBI Taxonomy" id="1117311"/>
    <lineage>
        <taxon>Eukaryota</taxon>
        <taxon>Fungi</taxon>
        <taxon>Fungi incertae sedis</taxon>
        <taxon>Mucoromycota</taxon>
        <taxon>Glomeromycotina</taxon>
        <taxon>Glomeromycetes</taxon>
        <taxon>Glomerales</taxon>
        <taxon>Glomeraceae</taxon>
        <taxon>Funneliformis</taxon>
    </lineage>
</organism>
<keyword evidence="5" id="KW-1185">Reference proteome</keyword>
<keyword evidence="1" id="KW-0802">TPR repeat</keyword>
<accession>A0A9W4SM03</accession>
<gene>
    <name evidence="4" type="ORF">FWILDA_LOCUS6011</name>
</gene>
<feature type="coiled-coil region" evidence="2">
    <location>
        <begin position="69"/>
        <end position="96"/>
    </location>
</feature>
<feature type="compositionally biased region" description="Basic and acidic residues" evidence="3">
    <location>
        <begin position="8"/>
        <end position="17"/>
    </location>
</feature>
<dbReference type="EMBL" id="CAMKVN010001045">
    <property type="protein sequence ID" value="CAI2173288.1"/>
    <property type="molecule type" value="Genomic_DNA"/>
</dbReference>
<dbReference type="SMART" id="SM00671">
    <property type="entry name" value="SEL1"/>
    <property type="match status" value="2"/>
</dbReference>
<dbReference type="SUPFAM" id="SSF81901">
    <property type="entry name" value="HCP-like"/>
    <property type="match status" value="2"/>
</dbReference>
<feature type="repeat" description="TPR" evidence="1">
    <location>
        <begin position="447"/>
        <end position="480"/>
    </location>
</feature>
<dbReference type="Proteomes" id="UP001153678">
    <property type="component" value="Unassembled WGS sequence"/>
</dbReference>
<feature type="region of interest" description="Disordered" evidence="3">
    <location>
        <begin position="1"/>
        <end position="24"/>
    </location>
</feature>
<sequence length="533" mass="61117">MSTSEPSKTSDLRRDNESNETSSIDVETLSLEAESYISFKSKKSNSSVNSSIDSLSNSISKMSIASSFKEKKQKILKSVKNRLKNFNENMRKAFNKEFQAFVLKDKERKLEGNFLGYYECLISGNSELSIPTISLTTARIDLHEIKTQEPAKAMYLVLTKIKESPYINSSSLFIITGKSLENKDRTGYIGTKFNEFPHWMQHDSIKDLLVGKPVKGLGTYRVLIKNMKNTNNESNIYKDINLKELEEMAEKEVGFNYKMSLATGYYIMGAKDLKTANLYPAEEMYKNATKWYRKAEMSGSIEAKLCLGYMYSIGFNISDYNPEKAKKLFKEVIKANENAENSNSSKETEKATTAKELARIAMRNIAILYHNSHVIKPFEWKNIIKNGMNDKIEAAKWFGKAVDFDGNNLYAKAKLGRILLIDNKDLDEDKKLKGITMMKEAAEGGLAVGQTLIGKFYENEGNYEEAIKFYYEAANQNRGYYSHVAQYRLKKLDVENHIHKDKNIIDIKKLYEKELNYYYCDDEAILENINYQL</sequence>
<evidence type="ECO:0000313" key="5">
    <source>
        <dbReference type="Proteomes" id="UP001153678"/>
    </source>
</evidence>
<name>A0A9W4SM03_9GLOM</name>
<dbReference type="OrthoDB" id="2371268at2759"/>
<reference evidence="4" key="1">
    <citation type="submission" date="2022-08" db="EMBL/GenBank/DDBJ databases">
        <authorList>
            <person name="Kallberg Y."/>
            <person name="Tangrot J."/>
            <person name="Rosling A."/>
        </authorList>
    </citation>
    <scope>NUCLEOTIDE SEQUENCE</scope>
    <source>
        <strain evidence="4">Wild A</strain>
    </source>
</reference>
<dbReference type="InterPro" id="IPR011990">
    <property type="entry name" value="TPR-like_helical_dom_sf"/>
</dbReference>
<dbReference type="InterPro" id="IPR019734">
    <property type="entry name" value="TPR_rpt"/>
</dbReference>
<dbReference type="InterPro" id="IPR006597">
    <property type="entry name" value="Sel1-like"/>
</dbReference>
<protein>
    <submittedName>
        <fullName evidence="4">5924_t:CDS:1</fullName>
    </submittedName>
</protein>
<evidence type="ECO:0000256" key="3">
    <source>
        <dbReference type="SAM" id="MobiDB-lite"/>
    </source>
</evidence>
<evidence type="ECO:0000313" key="4">
    <source>
        <dbReference type="EMBL" id="CAI2173288.1"/>
    </source>
</evidence>
<keyword evidence="2" id="KW-0175">Coiled coil</keyword>
<dbReference type="Gene3D" id="1.25.40.10">
    <property type="entry name" value="Tetratricopeptide repeat domain"/>
    <property type="match status" value="1"/>
</dbReference>
<evidence type="ECO:0000256" key="1">
    <source>
        <dbReference type="PROSITE-ProRule" id="PRU00339"/>
    </source>
</evidence>
<comment type="caution">
    <text evidence="4">The sequence shown here is derived from an EMBL/GenBank/DDBJ whole genome shotgun (WGS) entry which is preliminary data.</text>
</comment>